<comment type="caution">
    <text evidence="2">The sequence shown here is derived from an EMBL/GenBank/DDBJ whole genome shotgun (WGS) entry which is preliminary data.</text>
</comment>
<keyword evidence="3" id="KW-1185">Reference proteome</keyword>
<keyword evidence="1" id="KW-0175">Coiled coil</keyword>
<reference evidence="2 3" key="1">
    <citation type="journal article" date="2022" name="G3 (Bethesda)">
        <title>Enemy or ally: a genomic approach to elucidate the lifestyle of Phyllosticta citrichinaensis.</title>
        <authorList>
            <person name="Buijs V.A."/>
            <person name="Groenewald J.Z."/>
            <person name="Haridas S."/>
            <person name="LaButti K.M."/>
            <person name="Lipzen A."/>
            <person name="Martin F.M."/>
            <person name="Barry K."/>
            <person name="Grigoriev I.V."/>
            <person name="Crous P.W."/>
            <person name="Seidl M.F."/>
        </authorList>
    </citation>
    <scope>NUCLEOTIDE SEQUENCE [LARGE SCALE GENOMIC DNA]</scope>
    <source>
        <strain evidence="2 3">CBS 129764</strain>
    </source>
</reference>
<protein>
    <submittedName>
        <fullName evidence="2">Uncharacterized protein</fullName>
    </submittedName>
</protein>
<accession>A0ABR1XQ39</accession>
<dbReference type="Proteomes" id="UP001456524">
    <property type="component" value="Unassembled WGS sequence"/>
</dbReference>
<evidence type="ECO:0000313" key="2">
    <source>
        <dbReference type="EMBL" id="KAK8163813.1"/>
    </source>
</evidence>
<organism evidence="2 3">
    <name type="scientific">Phyllosticta citrichinensis</name>
    <dbReference type="NCBI Taxonomy" id="1130410"/>
    <lineage>
        <taxon>Eukaryota</taxon>
        <taxon>Fungi</taxon>
        <taxon>Dikarya</taxon>
        <taxon>Ascomycota</taxon>
        <taxon>Pezizomycotina</taxon>
        <taxon>Dothideomycetes</taxon>
        <taxon>Dothideomycetes incertae sedis</taxon>
        <taxon>Botryosphaeriales</taxon>
        <taxon>Phyllostictaceae</taxon>
        <taxon>Phyllosticta</taxon>
    </lineage>
</organism>
<name>A0ABR1XQ39_9PEZI</name>
<gene>
    <name evidence="2" type="ORF">IWX90DRAFT_415637</name>
</gene>
<sequence length="286" mass="32524">MVLQIQSRGLDQKLGFHDLAKRYDLHAEFCMSYEGPRHCIGWDRDAVFRLADNINKENKEAERRERDADYQRCVARARQRCQSQGNTSFELRQCVGSYSIECDAALKFNKRYENKLTMDISTAGNETLIAAYDFGVMKGTMLLSLSEENLDAITRAVSKPQYDSDYDDEEYYEDGDEATNTLAKTVAKTGASKRAAGGPANASKKRKRIPTLSRRVYYRLRGQETGEGQIIPDPAPGHLEFLSDGCTKFVGLAYDFPYIDSYVRFLGYKVSEKPLKKPDPWDAFSY</sequence>
<feature type="coiled-coil region" evidence="1">
    <location>
        <begin position="44"/>
        <end position="71"/>
    </location>
</feature>
<proteinExistence type="predicted"/>
<evidence type="ECO:0000256" key="1">
    <source>
        <dbReference type="SAM" id="Coils"/>
    </source>
</evidence>
<evidence type="ECO:0000313" key="3">
    <source>
        <dbReference type="Proteomes" id="UP001456524"/>
    </source>
</evidence>
<dbReference type="EMBL" id="JBBWUH010000006">
    <property type="protein sequence ID" value="KAK8163813.1"/>
    <property type="molecule type" value="Genomic_DNA"/>
</dbReference>